<dbReference type="InterPro" id="IPR025714">
    <property type="entry name" value="Methyltranfer_dom"/>
</dbReference>
<protein>
    <recommendedName>
        <fullName evidence="1">Methyltransferase domain-containing protein</fullName>
    </recommendedName>
</protein>
<accession>A0A0D3L1F4</accession>
<dbReference type="EnsemblProtists" id="EOD41839">
    <property type="protein sequence ID" value="EOD41839"/>
    <property type="gene ID" value="EMIHUDRAFT_194392"/>
</dbReference>
<reference evidence="3" key="1">
    <citation type="journal article" date="2013" name="Nature">
        <title>Pan genome of the phytoplankton Emiliania underpins its global distribution.</title>
        <authorList>
            <person name="Read B.A."/>
            <person name="Kegel J."/>
            <person name="Klute M.J."/>
            <person name="Kuo A."/>
            <person name="Lefebvre S.C."/>
            <person name="Maumus F."/>
            <person name="Mayer C."/>
            <person name="Miller J."/>
            <person name="Monier A."/>
            <person name="Salamov A."/>
            <person name="Young J."/>
            <person name="Aguilar M."/>
            <person name="Claverie J.M."/>
            <person name="Frickenhaus S."/>
            <person name="Gonzalez K."/>
            <person name="Herman E.K."/>
            <person name="Lin Y.C."/>
            <person name="Napier J."/>
            <person name="Ogata H."/>
            <person name="Sarno A.F."/>
            <person name="Shmutz J."/>
            <person name="Schroeder D."/>
            <person name="de Vargas C."/>
            <person name="Verret F."/>
            <person name="von Dassow P."/>
            <person name="Valentin K."/>
            <person name="Van de Peer Y."/>
            <person name="Wheeler G."/>
            <person name="Dacks J.B."/>
            <person name="Delwiche C.F."/>
            <person name="Dyhrman S.T."/>
            <person name="Glockner G."/>
            <person name="John U."/>
            <person name="Richards T."/>
            <person name="Worden A.Z."/>
            <person name="Zhang X."/>
            <person name="Grigoriev I.V."/>
            <person name="Allen A.E."/>
            <person name="Bidle K."/>
            <person name="Borodovsky M."/>
            <person name="Bowler C."/>
            <person name="Brownlee C."/>
            <person name="Cock J.M."/>
            <person name="Elias M."/>
            <person name="Gladyshev V.N."/>
            <person name="Groth M."/>
            <person name="Guda C."/>
            <person name="Hadaegh A."/>
            <person name="Iglesias-Rodriguez M.D."/>
            <person name="Jenkins J."/>
            <person name="Jones B.M."/>
            <person name="Lawson T."/>
            <person name="Leese F."/>
            <person name="Lindquist E."/>
            <person name="Lobanov A."/>
            <person name="Lomsadze A."/>
            <person name="Malik S.B."/>
            <person name="Marsh M.E."/>
            <person name="Mackinder L."/>
            <person name="Mock T."/>
            <person name="Mueller-Roeber B."/>
            <person name="Pagarete A."/>
            <person name="Parker M."/>
            <person name="Probert I."/>
            <person name="Quesneville H."/>
            <person name="Raines C."/>
            <person name="Rensing S.A."/>
            <person name="Riano-Pachon D.M."/>
            <person name="Richier S."/>
            <person name="Rokitta S."/>
            <person name="Shiraiwa Y."/>
            <person name="Soanes D.M."/>
            <person name="van der Giezen M."/>
            <person name="Wahlund T.M."/>
            <person name="Williams B."/>
            <person name="Wilson W."/>
            <person name="Wolfe G."/>
            <person name="Wurch L.L."/>
        </authorList>
    </citation>
    <scope>NUCLEOTIDE SEQUENCE</scope>
</reference>
<organism evidence="2 3">
    <name type="scientific">Emiliania huxleyi (strain CCMP1516)</name>
    <dbReference type="NCBI Taxonomy" id="280463"/>
    <lineage>
        <taxon>Eukaryota</taxon>
        <taxon>Haptista</taxon>
        <taxon>Haptophyta</taxon>
        <taxon>Prymnesiophyceae</taxon>
        <taxon>Isochrysidales</taxon>
        <taxon>Noelaerhabdaceae</taxon>
        <taxon>Emiliania</taxon>
    </lineage>
</organism>
<evidence type="ECO:0000259" key="1">
    <source>
        <dbReference type="Pfam" id="PF13679"/>
    </source>
</evidence>
<proteinExistence type="predicted"/>
<dbReference type="OMA" id="AVLPCCH"/>
<sequence>MLCVAPLLLSSAPPVRRTAAPQRRTADGGPSPFAAGLHAAHVAADARFRAWPALNDEATRHAVNAGRRYRLHLREEGGTAAGGDPTAALFSGGTLMGRFGLALAARRAVDRKEFFEATEFFARVRSHLKSESGTLVDAAGGHGLVGALAAVFKFEQFGRVQVHDPQRPKSFDAVAAAAAEVAPWAEGRVVHLPARLGEAPLPRGCAVVGVHGCGTLTDRIIDAAAEADARSIALMPCCYSQTAADAPEALRRALGVPLASDVHRTYRLEKLGYTVRWSAVPLSITPMNRIIIATR</sequence>
<name>A0A0D3L1F4_EMIH1</name>
<dbReference type="Pfam" id="PF13679">
    <property type="entry name" value="Methyltransf_32"/>
    <property type="match status" value="1"/>
</dbReference>
<dbReference type="AlphaFoldDB" id="A0A0D3L1F4"/>
<dbReference type="Proteomes" id="UP000013827">
    <property type="component" value="Unassembled WGS sequence"/>
</dbReference>
<dbReference type="HOGENOM" id="CLU_944690_0_0_1"/>
<keyword evidence="3" id="KW-1185">Reference proteome</keyword>
<reference evidence="2" key="2">
    <citation type="submission" date="2024-10" db="UniProtKB">
        <authorList>
            <consortium name="EnsemblProtists"/>
        </authorList>
    </citation>
    <scope>IDENTIFICATION</scope>
</reference>
<dbReference type="PaxDb" id="2903-EOD41839"/>
<feature type="domain" description="Methyltransferase" evidence="1">
    <location>
        <begin position="120"/>
        <end position="242"/>
    </location>
</feature>
<dbReference type="RefSeq" id="XP_005794268.1">
    <property type="nucleotide sequence ID" value="XM_005794211.1"/>
</dbReference>
<evidence type="ECO:0000313" key="2">
    <source>
        <dbReference type="EnsemblProtists" id="EOD41839"/>
    </source>
</evidence>
<dbReference type="eggNOG" id="ENOG502SAQS">
    <property type="taxonomic scope" value="Eukaryota"/>
</dbReference>
<dbReference type="GeneID" id="17287109"/>
<dbReference type="KEGG" id="ehx:EMIHUDRAFT_194392"/>
<evidence type="ECO:0000313" key="3">
    <source>
        <dbReference type="Proteomes" id="UP000013827"/>
    </source>
</evidence>